<evidence type="ECO:0000313" key="1">
    <source>
        <dbReference type="EMBL" id="KAF1014969.1"/>
    </source>
</evidence>
<dbReference type="Gene3D" id="3.40.50.720">
    <property type="entry name" value="NAD(P)-binding Rossmann-like Domain"/>
    <property type="match status" value="1"/>
</dbReference>
<dbReference type="Proteomes" id="UP000487117">
    <property type="component" value="Unassembled WGS sequence"/>
</dbReference>
<dbReference type="EMBL" id="WNDS01000003">
    <property type="protein sequence ID" value="KAF1014969.1"/>
    <property type="molecule type" value="Genomic_DNA"/>
</dbReference>
<evidence type="ECO:0008006" key="3">
    <source>
        <dbReference type="Google" id="ProtNLM"/>
    </source>
</evidence>
<evidence type="ECO:0000313" key="2">
    <source>
        <dbReference type="Proteomes" id="UP000487117"/>
    </source>
</evidence>
<dbReference type="InterPro" id="IPR036291">
    <property type="entry name" value="NAD(P)-bd_dom_sf"/>
</dbReference>
<sequence length="48" mass="5175">MSETAFDALVNVHFKGVFFLTQQLLSLMADGGRIINMSTGLTRVSAEG</sequence>
<dbReference type="AlphaFoldDB" id="A0A7V8FGB4"/>
<gene>
    <name evidence="1" type="ORF">GAK31_02456</name>
</gene>
<comment type="caution">
    <text evidence="1">The sequence shown here is derived from an EMBL/GenBank/DDBJ whole genome shotgun (WGS) entry which is preliminary data.</text>
</comment>
<organism evidence="1 2">
    <name type="scientific">Stenotrophomonas maltophilia</name>
    <name type="common">Pseudomonas maltophilia</name>
    <name type="synonym">Xanthomonas maltophilia</name>
    <dbReference type="NCBI Taxonomy" id="40324"/>
    <lineage>
        <taxon>Bacteria</taxon>
        <taxon>Pseudomonadati</taxon>
        <taxon>Pseudomonadota</taxon>
        <taxon>Gammaproteobacteria</taxon>
        <taxon>Lysobacterales</taxon>
        <taxon>Lysobacteraceae</taxon>
        <taxon>Stenotrophomonas</taxon>
        <taxon>Stenotrophomonas maltophilia group</taxon>
    </lineage>
</organism>
<reference evidence="2" key="1">
    <citation type="journal article" date="2020" name="MBio">
        <title>Horizontal gene transfer to a defensive symbiont with a reduced genome amongst a multipartite beetle microbiome.</title>
        <authorList>
            <person name="Waterworth S.C."/>
            <person name="Florez L.V."/>
            <person name="Rees E.R."/>
            <person name="Hertweck C."/>
            <person name="Kaltenpoth M."/>
            <person name="Kwan J.C."/>
        </authorList>
    </citation>
    <scope>NUCLEOTIDE SEQUENCE [LARGE SCALE GENOMIC DNA]</scope>
</reference>
<dbReference type="Pfam" id="PF00106">
    <property type="entry name" value="adh_short"/>
    <property type="match status" value="1"/>
</dbReference>
<proteinExistence type="predicted"/>
<name>A0A7V8FGB4_STEMA</name>
<dbReference type="SUPFAM" id="SSF51735">
    <property type="entry name" value="NAD(P)-binding Rossmann-fold domains"/>
    <property type="match status" value="1"/>
</dbReference>
<dbReference type="InterPro" id="IPR002347">
    <property type="entry name" value="SDR_fam"/>
</dbReference>
<protein>
    <recommendedName>
        <fullName evidence="3">Short-chain dehydrogenase</fullName>
    </recommendedName>
</protein>
<accession>A0A7V8FGB4</accession>